<dbReference type="InterPro" id="IPR036412">
    <property type="entry name" value="HAD-like_sf"/>
</dbReference>
<dbReference type="InterPro" id="IPR031703">
    <property type="entry name" value="Lipin_mid"/>
</dbReference>
<feature type="compositionally biased region" description="Acidic residues" evidence="5">
    <location>
        <begin position="999"/>
        <end position="1018"/>
    </location>
</feature>
<feature type="compositionally biased region" description="Polar residues" evidence="5">
    <location>
        <begin position="340"/>
        <end position="355"/>
    </location>
</feature>
<dbReference type="OMA" id="GSRWWFS"/>
<dbReference type="Pfam" id="PF16876">
    <property type="entry name" value="Lipin_mid"/>
    <property type="match status" value="1"/>
</dbReference>
<evidence type="ECO:0000256" key="4">
    <source>
        <dbReference type="ARBA" id="ARBA00022801"/>
    </source>
</evidence>
<feature type="region of interest" description="Disordered" evidence="5">
    <location>
        <begin position="288"/>
        <end position="355"/>
    </location>
</feature>
<feature type="compositionally biased region" description="Basic and acidic residues" evidence="5">
    <location>
        <begin position="464"/>
        <end position="475"/>
    </location>
</feature>
<dbReference type="InterPro" id="IPR013209">
    <property type="entry name" value="LNS2"/>
</dbReference>
<protein>
    <recommendedName>
        <fullName evidence="3">phosphatidate phosphatase</fullName>
        <ecNumber evidence="3">3.1.3.4</ecNumber>
    </recommendedName>
</protein>
<dbReference type="OrthoDB" id="4567at2759"/>
<dbReference type="SMART" id="SM00775">
    <property type="entry name" value="LNS2"/>
    <property type="match status" value="1"/>
</dbReference>
<feature type="compositionally biased region" description="Basic and acidic residues" evidence="5">
    <location>
        <begin position="656"/>
        <end position="665"/>
    </location>
</feature>
<evidence type="ECO:0000259" key="6">
    <source>
        <dbReference type="SMART" id="SM00775"/>
    </source>
</evidence>
<evidence type="ECO:0000256" key="1">
    <source>
        <dbReference type="ARBA" id="ARBA00001946"/>
    </source>
</evidence>
<proteinExistence type="inferred from homology"/>
<accession>A0A139A476</accession>
<dbReference type="InterPro" id="IPR031315">
    <property type="entry name" value="LNS2/PITP"/>
</dbReference>
<dbReference type="EMBL" id="KQ965802">
    <property type="protein sequence ID" value="KXS11479.1"/>
    <property type="molecule type" value="Genomic_DNA"/>
</dbReference>
<name>A0A139A476_GONPJ</name>
<evidence type="ECO:0000313" key="8">
    <source>
        <dbReference type="Proteomes" id="UP000070544"/>
    </source>
</evidence>
<evidence type="ECO:0000313" key="7">
    <source>
        <dbReference type="EMBL" id="KXS11479.1"/>
    </source>
</evidence>
<feature type="compositionally biased region" description="Low complexity" evidence="5">
    <location>
        <begin position="604"/>
        <end position="614"/>
    </location>
</feature>
<dbReference type="GO" id="GO:0019432">
    <property type="term" value="P:triglyceride biosynthetic process"/>
    <property type="evidence" value="ECO:0007669"/>
    <property type="project" value="TreeGrafter"/>
</dbReference>
<dbReference type="PANTHER" id="PTHR12181:SF12">
    <property type="entry name" value="PHOSPHATIDATE PHOSPHATASE"/>
    <property type="match status" value="1"/>
</dbReference>
<feature type="compositionally biased region" description="Basic and acidic residues" evidence="5">
    <location>
        <begin position="629"/>
        <end position="644"/>
    </location>
</feature>
<feature type="region of interest" description="Disordered" evidence="5">
    <location>
        <begin position="168"/>
        <end position="226"/>
    </location>
</feature>
<keyword evidence="8" id="KW-1185">Reference proteome</keyword>
<feature type="domain" description="LNS2/PITP" evidence="6">
    <location>
        <begin position="730"/>
        <end position="886"/>
    </location>
</feature>
<evidence type="ECO:0000256" key="5">
    <source>
        <dbReference type="SAM" id="MobiDB-lite"/>
    </source>
</evidence>
<dbReference type="Pfam" id="PF08235">
    <property type="entry name" value="LNS2"/>
    <property type="match status" value="1"/>
</dbReference>
<dbReference type="InterPro" id="IPR026058">
    <property type="entry name" value="LIPIN"/>
</dbReference>
<reference evidence="7 8" key="1">
    <citation type="journal article" date="2015" name="Genome Biol. Evol.">
        <title>Phylogenomic analyses indicate that early fungi evolved digesting cell walls of algal ancestors of land plants.</title>
        <authorList>
            <person name="Chang Y."/>
            <person name="Wang S."/>
            <person name="Sekimoto S."/>
            <person name="Aerts A.L."/>
            <person name="Choi C."/>
            <person name="Clum A."/>
            <person name="LaButti K.M."/>
            <person name="Lindquist E.A."/>
            <person name="Yee Ngan C."/>
            <person name="Ohm R.A."/>
            <person name="Salamov A.A."/>
            <person name="Grigoriev I.V."/>
            <person name="Spatafora J.W."/>
            <person name="Berbee M.L."/>
        </authorList>
    </citation>
    <scope>NUCLEOTIDE SEQUENCE [LARGE SCALE GENOMIC DNA]</scope>
    <source>
        <strain evidence="7 8">JEL478</strain>
    </source>
</reference>
<dbReference type="EC" id="3.1.3.4" evidence="3"/>
<feature type="compositionally biased region" description="Gly residues" evidence="5">
    <location>
        <begin position="316"/>
        <end position="326"/>
    </location>
</feature>
<dbReference type="Pfam" id="PF04571">
    <property type="entry name" value="Lipin_N"/>
    <property type="match status" value="1"/>
</dbReference>
<dbReference type="GO" id="GO:0008195">
    <property type="term" value="F:phosphatidate phosphatase activity"/>
    <property type="evidence" value="ECO:0007669"/>
    <property type="project" value="UniProtKB-EC"/>
</dbReference>
<dbReference type="GO" id="GO:0005634">
    <property type="term" value="C:nucleus"/>
    <property type="evidence" value="ECO:0007669"/>
    <property type="project" value="TreeGrafter"/>
</dbReference>
<dbReference type="SUPFAM" id="SSF56784">
    <property type="entry name" value="HAD-like"/>
    <property type="match status" value="1"/>
</dbReference>
<feature type="region of interest" description="Disordered" evidence="5">
    <location>
        <begin position="991"/>
        <end position="1028"/>
    </location>
</feature>
<evidence type="ECO:0000256" key="3">
    <source>
        <dbReference type="ARBA" id="ARBA00012638"/>
    </source>
</evidence>
<dbReference type="Proteomes" id="UP000070544">
    <property type="component" value="Unassembled WGS sequence"/>
</dbReference>
<dbReference type="InterPro" id="IPR007651">
    <property type="entry name" value="Lipin_N"/>
</dbReference>
<dbReference type="AlphaFoldDB" id="A0A139A476"/>
<gene>
    <name evidence="7" type="ORF">M427DRAFT_114997</name>
</gene>
<keyword evidence="4" id="KW-0378">Hydrolase</keyword>
<sequence length="1028" mass="110593">MAAVVNVLSAVSKWVDAINPSTLTGAIDVIVVQSKDGQEMRCSPFHVRFGKLKLLLPAEKVVSIAVNGNPTPLQMKVGEAGEAFFVVETENPVPSEYVTSPLASAQPTPAQLDEMDQLELPITASRPQSPSAMALEIEGQTLTSSLESSHGHDLGALLSSRVRYSTAPQMPSIDEDGSSPFVRIPSQQSFPHQSESSSTLPTPTMPPNHHRSSSTPGTHYPFSMSTSTSVSSFPPLWVDANRSTSDPFLTGVDETGEVTSPETPMLLVPGGEMEGVGGESHFGYAYRPSGPRSHTDVLSPTRPLSDTEVDAVLGRFGRGGSRGGRGSPDNDDLAERDPLLQSQPSPVTLSLSNHGPSMLVTSPSNQYSWRWGALPTRTTPASPQLAGPVVSMASASTLPAGAGAGVVDGSAALESSPLPTPPVGEVVRPGLTGRSATVVGVVHNTLDGTAEAERMKDPVVDEQLHATSSDEHKSNLVEGTSPSTPPKLEAKPEVPLADPAPIRSTVEISMCGQLEALLSKGSEAALNQFTSHLISYDMLASNPSLLSNPELVLRIDGVYMTWASAAPHVLSIVAFGKPLNVAAPDQGKVESANVSDPKKKNEQTSTTSSGTWWPWGGGTTKNAASAPKVDTKLIEPKASSEDKAPLSPPVSPSLKPSEEAPKTETADAVPVTPLPHKPNYAKSLRLTSDQLKSLNLKKGINSVAFSVQSDLLGTSTTYARIFFWDWDARIIISDVDGTITKSDALGHLLNALGRDWTHTGIAELYSRIANNGFHFLYLTARAIGQASTTRDYIAGVKQGSAVLPVGPVVMSPDRLFQALHREVVRRKPEEFKIAVLRDMRKLFPEDHNPFFAGFGNRMTDAFSYRSVNVPASRIFTIDPNGKLKFELLPEYNSSYPSLSDIVDHIFPPSRPGAVQVDTEFTDLDYWRQPVAKMDFEDLIAELNGKPKNRTDVSVYVPEFDLAVDPLEETFVGDDHLLETDGMVPEYEVQMGGDEHILDEGDEADDEEQDEEDYEDDISERDPASYPYL</sequence>
<feature type="region of interest" description="Disordered" evidence="5">
    <location>
        <begin position="464"/>
        <end position="494"/>
    </location>
</feature>
<dbReference type="GO" id="GO:0009062">
    <property type="term" value="P:fatty acid catabolic process"/>
    <property type="evidence" value="ECO:0007669"/>
    <property type="project" value="TreeGrafter"/>
</dbReference>
<dbReference type="STRING" id="1344416.A0A139A476"/>
<feature type="region of interest" description="Disordered" evidence="5">
    <location>
        <begin position="588"/>
        <end position="674"/>
    </location>
</feature>
<dbReference type="PANTHER" id="PTHR12181">
    <property type="entry name" value="LIPIN"/>
    <property type="match status" value="1"/>
</dbReference>
<organism evidence="7 8">
    <name type="scientific">Gonapodya prolifera (strain JEL478)</name>
    <name type="common">Monoblepharis prolifera</name>
    <dbReference type="NCBI Taxonomy" id="1344416"/>
    <lineage>
        <taxon>Eukaryota</taxon>
        <taxon>Fungi</taxon>
        <taxon>Fungi incertae sedis</taxon>
        <taxon>Chytridiomycota</taxon>
        <taxon>Chytridiomycota incertae sedis</taxon>
        <taxon>Monoblepharidomycetes</taxon>
        <taxon>Monoblepharidales</taxon>
        <taxon>Gonapodyaceae</taxon>
        <taxon>Gonapodya</taxon>
    </lineage>
</organism>
<comment type="cofactor">
    <cofactor evidence="1">
        <name>Mg(2+)</name>
        <dbReference type="ChEBI" id="CHEBI:18420"/>
    </cofactor>
</comment>
<evidence type="ECO:0000256" key="2">
    <source>
        <dbReference type="ARBA" id="ARBA00005476"/>
    </source>
</evidence>
<comment type="similarity">
    <text evidence="2">Belongs to the lipin family.</text>
</comment>